<keyword evidence="3" id="KW-1185">Reference proteome</keyword>
<dbReference type="EMBL" id="KQ483715">
    <property type="protein sequence ID" value="KYP42486.1"/>
    <property type="molecule type" value="Genomic_DNA"/>
</dbReference>
<reference evidence="2" key="1">
    <citation type="journal article" date="2012" name="Nat. Biotechnol.">
        <title>Draft genome sequence of pigeonpea (Cajanus cajan), an orphan legume crop of resource-poor farmers.</title>
        <authorList>
            <person name="Varshney R.K."/>
            <person name="Chen W."/>
            <person name="Li Y."/>
            <person name="Bharti A.K."/>
            <person name="Saxena R.K."/>
            <person name="Schlueter J.A."/>
            <person name="Donoghue M.T."/>
            <person name="Azam S."/>
            <person name="Fan G."/>
            <person name="Whaley A.M."/>
            <person name="Farmer A.D."/>
            <person name="Sheridan J."/>
            <person name="Iwata A."/>
            <person name="Tuteja R."/>
            <person name="Penmetsa R.V."/>
            <person name="Wu W."/>
            <person name="Upadhyaya H.D."/>
            <person name="Yang S.P."/>
            <person name="Shah T."/>
            <person name="Saxena K.B."/>
            <person name="Michael T."/>
            <person name="McCombie W.R."/>
            <person name="Yang B."/>
            <person name="Zhang G."/>
            <person name="Yang H."/>
            <person name="Wang J."/>
            <person name="Spillane C."/>
            <person name="Cook D.R."/>
            <person name="May G.D."/>
            <person name="Xu X."/>
            <person name="Jackson S.A."/>
        </authorList>
    </citation>
    <scope>NUCLEOTIDE SEQUENCE [LARGE SCALE GENOMIC DNA]</scope>
</reference>
<proteinExistence type="predicted"/>
<dbReference type="Proteomes" id="UP000075243">
    <property type="component" value="Unassembled WGS sequence"/>
</dbReference>
<evidence type="ECO:0000259" key="1">
    <source>
        <dbReference type="Pfam" id="PF07727"/>
    </source>
</evidence>
<sequence length="101" mass="12133">MWMKDYMSDEGPLEEQVEANLPLFTPTYPLYFEEVVKCEKWRTVMDSKMKAIKRNDTWKLTELPISAKKIRVKWVYKTKLKENGEVHKHKARLVAKIYVQQ</sequence>
<protein>
    <recommendedName>
        <fullName evidence="1">Reverse transcriptase Ty1/copia-type domain-containing protein</fullName>
    </recommendedName>
</protein>
<dbReference type="Gramene" id="C.cajan_33475.t">
    <property type="protein sequence ID" value="C.cajan_33475.t.cds1"/>
    <property type="gene ID" value="C.cajan_33475"/>
</dbReference>
<gene>
    <name evidence="2" type="ORF">KK1_036121</name>
</gene>
<feature type="domain" description="Reverse transcriptase Ty1/copia-type" evidence="1">
    <location>
        <begin position="55"/>
        <end position="100"/>
    </location>
</feature>
<evidence type="ECO:0000313" key="3">
    <source>
        <dbReference type="Proteomes" id="UP000075243"/>
    </source>
</evidence>
<accession>A0A151RIU6</accession>
<name>A0A151RIU6_CAJCA</name>
<organism evidence="2 3">
    <name type="scientific">Cajanus cajan</name>
    <name type="common">Pigeon pea</name>
    <name type="synonym">Cajanus indicus</name>
    <dbReference type="NCBI Taxonomy" id="3821"/>
    <lineage>
        <taxon>Eukaryota</taxon>
        <taxon>Viridiplantae</taxon>
        <taxon>Streptophyta</taxon>
        <taxon>Embryophyta</taxon>
        <taxon>Tracheophyta</taxon>
        <taxon>Spermatophyta</taxon>
        <taxon>Magnoliopsida</taxon>
        <taxon>eudicotyledons</taxon>
        <taxon>Gunneridae</taxon>
        <taxon>Pentapetalae</taxon>
        <taxon>rosids</taxon>
        <taxon>fabids</taxon>
        <taxon>Fabales</taxon>
        <taxon>Fabaceae</taxon>
        <taxon>Papilionoideae</taxon>
        <taxon>50 kb inversion clade</taxon>
        <taxon>NPAAA clade</taxon>
        <taxon>indigoferoid/millettioid clade</taxon>
        <taxon>Phaseoleae</taxon>
        <taxon>Cajanus</taxon>
    </lineage>
</organism>
<dbReference type="Pfam" id="PF07727">
    <property type="entry name" value="RVT_2"/>
    <property type="match status" value="1"/>
</dbReference>
<dbReference type="AlphaFoldDB" id="A0A151RIU6"/>
<evidence type="ECO:0000313" key="2">
    <source>
        <dbReference type="EMBL" id="KYP42486.1"/>
    </source>
</evidence>
<dbReference type="InterPro" id="IPR013103">
    <property type="entry name" value="RVT_2"/>
</dbReference>